<keyword evidence="2 8" id="KW-0732">Signal</keyword>
<dbReference type="InterPro" id="IPR050350">
    <property type="entry name" value="Compl-Cell_Adhes-Reg"/>
</dbReference>
<dbReference type="Pfam" id="PF00084">
    <property type="entry name" value="Sushi"/>
    <property type="match status" value="1"/>
</dbReference>
<protein>
    <submittedName>
        <fullName evidence="10">Sushi/SCR/CCP domain-containing protein</fullName>
    </submittedName>
</protein>
<keyword evidence="7" id="KW-1133">Transmembrane helix</keyword>
<dbReference type="SUPFAM" id="SSF56436">
    <property type="entry name" value="C-type lectin-like"/>
    <property type="match status" value="1"/>
</dbReference>
<dbReference type="InterPro" id="IPR016186">
    <property type="entry name" value="C-type_lectin-like/link_sf"/>
</dbReference>
<dbReference type="Pfam" id="PF00059">
    <property type="entry name" value="Lectin_C"/>
    <property type="match status" value="1"/>
</dbReference>
<keyword evidence="5" id="KW-0325">Glycoprotein</keyword>
<keyword evidence="11" id="KW-1185">Reference proteome</keyword>
<dbReference type="InterPro" id="IPR001304">
    <property type="entry name" value="C-type_lectin-like"/>
</dbReference>
<keyword evidence="7" id="KW-0472">Membrane</keyword>
<accession>A0A4E0RGX6</accession>
<dbReference type="PANTHER" id="PTHR19325:SF575">
    <property type="entry name" value="LOCOMOTION-RELATED PROTEIN HIKARU GENKI"/>
    <property type="match status" value="1"/>
</dbReference>
<dbReference type="CDD" id="cd00033">
    <property type="entry name" value="CCP"/>
    <property type="match status" value="1"/>
</dbReference>
<evidence type="ECO:0000259" key="9">
    <source>
        <dbReference type="PROSITE" id="PS50041"/>
    </source>
</evidence>
<proteinExistence type="predicted"/>
<evidence type="ECO:0000256" key="2">
    <source>
        <dbReference type="ARBA" id="ARBA00022729"/>
    </source>
</evidence>
<evidence type="ECO:0000256" key="5">
    <source>
        <dbReference type="ARBA" id="ARBA00023180"/>
    </source>
</evidence>
<feature type="signal peptide" evidence="8">
    <location>
        <begin position="1"/>
        <end position="21"/>
    </location>
</feature>
<keyword evidence="1" id="KW-0768">Sushi</keyword>
<evidence type="ECO:0000313" key="11">
    <source>
        <dbReference type="Proteomes" id="UP000230066"/>
    </source>
</evidence>
<evidence type="ECO:0000256" key="6">
    <source>
        <dbReference type="SAM" id="MobiDB-lite"/>
    </source>
</evidence>
<dbReference type="Proteomes" id="UP000230066">
    <property type="component" value="Unassembled WGS sequence"/>
</dbReference>
<dbReference type="SUPFAM" id="SSF57535">
    <property type="entry name" value="Complement control module/SCR domain"/>
    <property type="match status" value="1"/>
</dbReference>
<feature type="domain" description="C-type lectin" evidence="9">
    <location>
        <begin position="47"/>
        <end position="180"/>
    </location>
</feature>
<dbReference type="InterPro" id="IPR016187">
    <property type="entry name" value="CTDL_fold"/>
</dbReference>
<evidence type="ECO:0000256" key="3">
    <source>
        <dbReference type="ARBA" id="ARBA00022737"/>
    </source>
</evidence>
<dbReference type="InterPro" id="IPR000436">
    <property type="entry name" value="Sushi_SCR_CCP_dom"/>
</dbReference>
<dbReference type="Gene3D" id="2.10.70.10">
    <property type="entry name" value="Complement Module, domain 1"/>
    <property type="match status" value="1"/>
</dbReference>
<gene>
    <name evidence="10" type="ORF">D915_002908</name>
</gene>
<keyword evidence="3" id="KW-0677">Repeat</keyword>
<organism evidence="10 11">
    <name type="scientific">Fasciola hepatica</name>
    <name type="common">Liver fluke</name>
    <dbReference type="NCBI Taxonomy" id="6192"/>
    <lineage>
        <taxon>Eukaryota</taxon>
        <taxon>Metazoa</taxon>
        <taxon>Spiralia</taxon>
        <taxon>Lophotrochozoa</taxon>
        <taxon>Platyhelminthes</taxon>
        <taxon>Trematoda</taxon>
        <taxon>Digenea</taxon>
        <taxon>Plagiorchiida</taxon>
        <taxon>Echinostomata</taxon>
        <taxon>Echinostomatoidea</taxon>
        <taxon>Fasciolidae</taxon>
        <taxon>Fasciola</taxon>
    </lineage>
</organism>
<feature type="region of interest" description="Disordered" evidence="6">
    <location>
        <begin position="598"/>
        <end position="624"/>
    </location>
</feature>
<evidence type="ECO:0000256" key="7">
    <source>
        <dbReference type="SAM" id="Phobius"/>
    </source>
</evidence>
<comment type="caution">
    <text evidence="10">The sequence shown here is derived from an EMBL/GenBank/DDBJ whole genome shotgun (WGS) entry which is preliminary data.</text>
</comment>
<dbReference type="EMBL" id="JXXN02000781">
    <property type="protein sequence ID" value="THD26325.1"/>
    <property type="molecule type" value="Genomic_DNA"/>
</dbReference>
<keyword evidence="4" id="KW-1015">Disulfide bond</keyword>
<feature type="transmembrane region" description="Helical" evidence="7">
    <location>
        <begin position="556"/>
        <end position="576"/>
    </location>
</feature>
<dbReference type="PROSITE" id="PS50041">
    <property type="entry name" value="C_TYPE_LECTIN_2"/>
    <property type="match status" value="1"/>
</dbReference>
<evidence type="ECO:0000256" key="1">
    <source>
        <dbReference type="ARBA" id="ARBA00022659"/>
    </source>
</evidence>
<evidence type="ECO:0000313" key="10">
    <source>
        <dbReference type="EMBL" id="THD26325.1"/>
    </source>
</evidence>
<feature type="chain" id="PRO_5020026085" evidence="8">
    <location>
        <begin position="22"/>
        <end position="633"/>
    </location>
</feature>
<name>A0A4E0RGX6_FASHE</name>
<dbReference type="SMART" id="SM00034">
    <property type="entry name" value="CLECT"/>
    <property type="match status" value="1"/>
</dbReference>
<dbReference type="InterPro" id="IPR035976">
    <property type="entry name" value="Sushi/SCR/CCP_sf"/>
</dbReference>
<dbReference type="AlphaFoldDB" id="A0A4E0RGX6"/>
<reference evidence="10" key="1">
    <citation type="submission" date="2019-03" db="EMBL/GenBank/DDBJ databases">
        <title>Improved annotation for the trematode Fasciola hepatica.</title>
        <authorList>
            <person name="Choi Y.-J."/>
            <person name="Martin J."/>
            <person name="Mitreva M."/>
        </authorList>
    </citation>
    <scope>NUCLEOTIDE SEQUENCE [LARGE SCALE GENOMIC DNA]</scope>
</reference>
<evidence type="ECO:0000256" key="4">
    <source>
        <dbReference type="ARBA" id="ARBA00023157"/>
    </source>
</evidence>
<dbReference type="Gene3D" id="3.10.100.10">
    <property type="entry name" value="Mannose-Binding Protein A, subunit A"/>
    <property type="match status" value="1"/>
</dbReference>
<dbReference type="CDD" id="cd00037">
    <property type="entry name" value="CLECT"/>
    <property type="match status" value="1"/>
</dbReference>
<keyword evidence="7" id="KW-0812">Transmembrane</keyword>
<evidence type="ECO:0000256" key="8">
    <source>
        <dbReference type="SAM" id="SignalP"/>
    </source>
</evidence>
<sequence>MKRWPFVSRLIWLTLLSNALAVFYSVPVLAVLDDVPCFDETWQYSDVSGKCYKFVGKSAPLKWAEASAACSQSLSTQSVRLIQFSSEDELRALIEIMLRLGNMDSIWLDAHRDSSGKDFRWQNGTEPLQFPFLDWSEGRGNGQCLELSYLTSALPTSSNWKMDVTLQETDCEERKPFVCEHDVQLCQNPPGGFDNTSMVLTPPKAAPRKLVTVVCKEGSYMTPGPTTERSVDADVNDTLGANQYYCDGKRDPSGDPQLYVAKFKYSGYLVSKCARLQCPLYPQLLKNVENAPELPPGTTQLIFNFGETIDLNCTGGYVSLQNATSTVGRMECSQVDRLAAEGVWIPENYQVCVAVRCDLDELKSMVPKNAFLSSARNYQTDRLYAQHQVNEFSYYGNVITIRCNNGFLYPDRTTEKLVICKLAENSKTSGVYGGYGGTSLPLPGSCEATTCMYENAVIKPEHHMNPYFLIQNGTGDWMNVSKHEGIPYALQAKIRFFCKEGFETVNQNEDFNITCSDTGLWSPQLIGCIAKTAEIPSTNTGRFYTEPEEAKSAKEISSIMLILIFIFLGLIILLDLTTIGRDMKQLWSNLKLQQKRISRGRSKKSANSNTGKGESAFDNPDEDNYATIRNRYG</sequence>
<dbReference type="PANTHER" id="PTHR19325">
    <property type="entry name" value="COMPLEMENT COMPONENT-RELATED SUSHI DOMAIN-CONTAINING"/>
    <property type="match status" value="1"/>
</dbReference>